<dbReference type="RefSeq" id="WP_166437341.1">
    <property type="nucleotide sequence ID" value="NZ_BJLB01000001.1"/>
</dbReference>
<evidence type="ECO:0000313" key="1">
    <source>
        <dbReference type="EMBL" id="GEA38857.1"/>
    </source>
</evidence>
<protein>
    <submittedName>
        <fullName evidence="2">Uncharacterized protein</fullName>
    </submittedName>
</protein>
<proteinExistence type="predicted"/>
<accession>A0A829VYW1</accession>
<name>A0A829VYW1_9FIRM</name>
<sequence length="57" mass="6473">MAETMERKMDVMLPKEDRAEAEEVMEFIGILDGAEKKEFLAFMRGAKFTKMLGQATA</sequence>
<gene>
    <name evidence="1" type="ORF">Ccl03g_45700</name>
    <name evidence="2" type="ORF">Ccl03g_49150</name>
</gene>
<dbReference type="EMBL" id="BJLB01000001">
    <property type="protein sequence ID" value="GEA38857.1"/>
    <property type="molecule type" value="Genomic_DNA"/>
</dbReference>
<comment type="caution">
    <text evidence="2">The sequence shown here is derived from an EMBL/GenBank/DDBJ whole genome shotgun (WGS) entry which is preliminary data.</text>
</comment>
<evidence type="ECO:0000313" key="3">
    <source>
        <dbReference type="Proteomes" id="UP000315200"/>
    </source>
</evidence>
<reference evidence="2 3" key="1">
    <citation type="submission" date="2019-06" db="EMBL/GenBank/DDBJ databases">
        <title>Draft genome sequence of [Clostridium] clostridioforme NBRC 113352.</title>
        <authorList>
            <person name="Miura T."/>
            <person name="Furukawa M."/>
            <person name="Shimamura M."/>
            <person name="Ohyama Y."/>
            <person name="Yamazoe A."/>
            <person name="Kawasaki H."/>
        </authorList>
    </citation>
    <scope>NUCLEOTIDE SEQUENCE [LARGE SCALE GENOMIC DNA]</scope>
    <source>
        <strain evidence="2 3">NBRC 113352</strain>
    </source>
</reference>
<dbReference type="Proteomes" id="UP000315200">
    <property type="component" value="Unassembled WGS sequence"/>
</dbReference>
<organism evidence="2 3">
    <name type="scientific">Enterocloster clostridioformis</name>
    <dbReference type="NCBI Taxonomy" id="1531"/>
    <lineage>
        <taxon>Bacteria</taxon>
        <taxon>Bacillati</taxon>
        <taxon>Bacillota</taxon>
        <taxon>Clostridia</taxon>
        <taxon>Lachnospirales</taxon>
        <taxon>Lachnospiraceae</taxon>
        <taxon>Enterocloster</taxon>
    </lineage>
</organism>
<dbReference type="AlphaFoldDB" id="A0A829VYW1"/>
<evidence type="ECO:0000313" key="2">
    <source>
        <dbReference type="EMBL" id="GEA39202.1"/>
    </source>
</evidence>
<dbReference type="EMBL" id="BJLB01000001">
    <property type="protein sequence ID" value="GEA39202.1"/>
    <property type="molecule type" value="Genomic_DNA"/>
</dbReference>